<feature type="region of interest" description="Disordered" evidence="1">
    <location>
        <begin position="143"/>
        <end position="162"/>
    </location>
</feature>
<gene>
    <name evidence="2" type="ORF">PIB30_075394</name>
</gene>
<keyword evidence="3" id="KW-1185">Reference proteome</keyword>
<feature type="region of interest" description="Disordered" evidence="1">
    <location>
        <begin position="15"/>
        <end position="52"/>
    </location>
</feature>
<evidence type="ECO:0000256" key="1">
    <source>
        <dbReference type="SAM" id="MobiDB-lite"/>
    </source>
</evidence>
<dbReference type="Proteomes" id="UP001341840">
    <property type="component" value="Unassembled WGS sequence"/>
</dbReference>
<dbReference type="EMBL" id="JASCZI010182202">
    <property type="protein sequence ID" value="MED6187333.1"/>
    <property type="molecule type" value="Genomic_DNA"/>
</dbReference>
<comment type="caution">
    <text evidence="2">The sequence shown here is derived from an EMBL/GenBank/DDBJ whole genome shotgun (WGS) entry which is preliminary data.</text>
</comment>
<name>A0ABU6WRJ8_9FABA</name>
<evidence type="ECO:0000313" key="3">
    <source>
        <dbReference type="Proteomes" id="UP001341840"/>
    </source>
</evidence>
<reference evidence="2 3" key="1">
    <citation type="journal article" date="2023" name="Plants (Basel)">
        <title>Bridging the Gap: Combining Genomics and Transcriptomics Approaches to Understand Stylosanthes scabra, an Orphan Legume from the Brazilian Caatinga.</title>
        <authorList>
            <person name="Ferreira-Neto J.R.C."/>
            <person name="da Silva M.D."/>
            <person name="Binneck E."/>
            <person name="de Melo N.F."/>
            <person name="da Silva R.H."/>
            <person name="de Melo A.L.T.M."/>
            <person name="Pandolfi V."/>
            <person name="Bustamante F.O."/>
            <person name="Brasileiro-Vidal A.C."/>
            <person name="Benko-Iseppon A.M."/>
        </authorList>
    </citation>
    <scope>NUCLEOTIDE SEQUENCE [LARGE SCALE GENOMIC DNA]</scope>
    <source>
        <tissue evidence="2">Leaves</tissue>
    </source>
</reference>
<protein>
    <submittedName>
        <fullName evidence="2">Uncharacterized protein</fullName>
    </submittedName>
</protein>
<accession>A0ABU6WRJ8</accession>
<feature type="region of interest" description="Disordered" evidence="1">
    <location>
        <begin position="94"/>
        <end position="134"/>
    </location>
</feature>
<evidence type="ECO:0000313" key="2">
    <source>
        <dbReference type="EMBL" id="MED6187333.1"/>
    </source>
</evidence>
<sequence>MHSAYSYPTHVLFLKPTGPTPPTKVSFKRERESERERVNKEEPETAAPSRSCAADGSCASFCLRLRHRLRRRSGSHILSCAAVLPHSSFNVRHRHRIRRKSREQEPLQLEGDDRSNRDHTSTDPHFHLLPPIHKPLVQPKISLREGRSHPPTDCASDGSFGSSSSFTVNDPQLIYLTLSSTKSSPESKLLSSSLHEHQQAASGLFPVFSSTAGELNGREPVSVDSATKLAQTNTKSVESAVVSSEKLTVVSSEKPTIKTGSQFGNSISFIAFPKSEFGLFLTYSVLEFGNLN</sequence>
<proteinExistence type="predicted"/>
<feature type="compositionally biased region" description="Basic and acidic residues" evidence="1">
    <location>
        <begin position="111"/>
        <end position="126"/>
    </location>
</feature>
<feature type="compositionally biased region" description="Basic and acidic residues" evidence="1">
    <location>
        <begin position="27"/>
        <end position="43"/>
    </location>
</feature>
<organism evidence="2 3">
    <name type="scientific">Stylosanthes scabra</name>
    <dbReference type="NCBI Taxonomy" id="79078"/>
    <lineage>
        <taxon>Eukaryota</taxon>
        <taxon>Viridiplantae</taxon>
        <taxon>Streptophyta</taxon>
        <taxon>Embryophyta</taxon>
        <taxon>Tracheophyta</taxon>
        <taxon>Spermatophyta</taxon>
        <taxon>Magnoliopsida</taxon>
        <taxon>eudicotyledons</taxon>
        <taxon>Gunneridae</taxon>
        <taxon>Pentapetalae</taxon>
        <taxon>rosids</taxon>
        <taxon>fabids</taxon>
        <taxon>Fabales</taxon>
        <taxon>Fabaceae</taxon>
        <taxon>Papilionoideae</taxon>
        <taxon>50 kb inversion clade</taxon>
        <taxon>dalbergioids sensu lato</taxon>
        <taxon>Dalbergieae</taxon>
        <taxon>Pterocarpus clade</taxon>
        <taxon>Stylosanthes</taxon>
    </lineage>
</organism>